<dbReference type="PROSITE" id="PS00584">
    <property type="entry name" value="PFKB_KINASES_2"/>
    <property type="match status" value="1"/>
</dbReference>
<dbReference type="Proteomes" id="UP000249453">
    <property type="component" value="Unassembled WGS sequence"/>
</dbReference>
<comment type="caution">
    <text evidence="7">The sequence shown here is derived from an EMBL/GenBank/DDBJ whole genome shotgun (WGS) entry which is preliminary data.</text>
</comment>
<evidence type="ECO:0000313" key="7">
    <source>
        <dbReference type="EMBL" id="RAK34105.1"/>
    </source>
</evidence>
<dbReference type="Pfam" id="PF00294">
    <property type="entry name" value="PfkB"/>
    <property type="match status" value="1"/>
</dbReference>
<dbReference type="InterPro" id="IPR011611">
    <property type="entry name" value="PfkB_dom"/>
</dbReference>
<dbReference type="InterPro" id="IPR002173">
    <property type="entry name" value="Carboh/pur_kinase_PfkB_CS"/>
</dbReference>
<feature type="domain" description="Carbohydrate kinase PfkB" evidence="6">
    <location>
        <begin position="1"/>
        <end position="298"/>
    </location>
</feature>
<dbReference type="CDD" id="cd01166">
    <property type="entry name" value="KdgK"/>
    <property type="match status" value="1"/>
</dbReference>
<comment type="similarity">
    <text evidence="1">Belongs to the carbohydrate kinase PfkB family.</text>
</comment>
<dbReference type="EMBL" id="QLMK01000001">
    <property type="protein sequence ID" value="RAK34105.1"/>
    <property type="molecule type" value="Genomic_DNA"/>
</dbReference>
<dbReference type="RefSeq" id="WP_111573952.1">
    <property type="nucleotide sequence ID" value="NZ_JBHEEY010000001.1"/>
</dbReference>
<keyword evidence="4 7" id="KW-0418">Kinase</keyword>
<evidence type="ECO:0000259" key="6">
    <source>
        <dbReference type="Pfam" id="PF00294"/>
    </source>
</evidence>
<organism evidence="7 8">
    <name type="scientific">Falsochrobactrum ovis</name>
    <dbReference type="NCBI Taxonomy" id="1293442"/>
    <lineage>
        <taxon>Bacteria</taxon>
        <taxon>Pseudomonadati</taxon>
        <taxon>Pseudomonadota</taxon>
        <taxon>Alphaproteobacteria</taxon>
        <taxon>Hyphomicrobiales</taxon>
        <taxon>Brucellaceae</taxon>
        <taxon>Falsochrobactrum</taxon>
    </lineage>
</organism>
<protein>
    <submittedName>
        <fullName evidence="7">Sugar/nucleoside kinase (Ribokinase family)</fullName>
    </submittedName>
</protein>
<evidence type="ECO:0000313" key="8">
    <source>
        <dbReference type="Proteomes" id="UP000249453"/>
    </source>
</evidence>
<dbReference type="GO" id="GO:0005524">
    <property type="term" value="F:ATP binding"/>
    <property type="evidence" value="ECO:0007669"/>
    <property type="project" value="UniProtKB-KW"/>
</dbReference>
<evidence type="ECO:0000256" key="1">
    <source>
        <dbReference type="ARBA" id="ARBA00010688"/>
    </source>
</evidence>
<dbReference type="Gene3D" id="3.40.1190.20">
    <property type="match status" value="1"/>
</dbReference>
<accession>A0A364JZD5</accession>
<evidence type="ECO:0000256" key="2">
    <source>
        <dbReference type="ARBA" id="ARBA00022679"/>
    </source>
</evidence>
<proteinExistence type="inferred from homology"/>
<dbReference type="AlphaFoldDB" id="A0A364JZD5"/>
<sequence>MKKVITIGEIVVEIMALEEGNGFMSAIPLIGPFPSGAPAIFIDQVAKLGQPSGIISAIGRDDFGKLNIERLRRDGVDVSAIGVHPTAATGSAFVRYRPDGERDFIFNIRHSACSAIALTAEAQKLIDAADHLHIMGSALFSDEIIAAIQAATIRVKAKGGTVSFDPNIRKEMLDLPGMREALFHALENTDLFLPSGAELFLFTKATEEKLAVAELLARGVKAIVIKRGAEGASYFDAAGGITSPAFKVEENDPTGAGDSFGAAFVTCWLRSMDPARALRLANAAGARAVSVKGPMEGTSTMEEIEIFLASQGG</sequence>
<keyword evidence="5" id="KW-0067">ATP-binding</keyword>
<gene>
    <name evidence="7" type="ORF">C7374_101435</name>
</gene>
<dbReference type="SUPFAM" id="SSF53613">
    <property type="entry name" value="Ribokinase-like"/>
    <property type="match status" value="1"/>
</dbReference>
<dbReference type="GO" id="GO:0016301">
    <property type="term" value="F:kinase activity"/>
    <property type="evidence" value="ECO:0007669"/>
    <property type="project" value="UniProtKB-KW"/>
</dbReference>
<dbReference type="OrthoDB" id="9776822at2"/>
<evidence type="ECO:0000256" key="4">
    <source>
        <dbReference type="ARBA" id="ARBA00022777"/>
    </source>
</evidence>
<evidence type="ECO:0000256" key="5">
    <source>
        <dbReference type="ARBA" id="ARBA00022840"/>
    </source>
</evidence>
<keyword evidence="8" id="KW-1185">Reference proteome</keyword>
<evidence type="ECO:0000256" key="3">
    <source>
        <dbReference type="ARBA" id="ARBA00022741"/>
    </source>
</evidence>
<dbReference type="PANTHER" id="PTHR43085">
    <property type="entry name" value="HEXOKINASE FAMILY MEMBER"/>
    <property type="match status" value="1"/>
</dbReference>
<dbReference type="InterPro" id="IPR050306">
    <property type="entry name" value="PfkB_Carbo_kinase"/>
</dbReference>
<dbReference type="InterPro" id="IPR029056">
    <property type="entry name" value="Ribokinase-like"/>
</dbReference>
<keyword evidence="2" id="KW-0808">Transferase</keyword>
<dbReference type="PANTHER" id="PTHR43085:SF1">
    <property type="entry name" value="PSEUDOURIDINE KINASE-RELATED"/>
    <property type="match status" value="1"/>
</dbReference>
<name>A0A364JZD5_9HYPH</name>
<reference evidence="7 8" key="1">
    <citation type="submission" date="2018-06" db="EMBL/GenBank/DDBJ databases">
        <title>Genomic Encyclopedia of Type Strains, Phase IV (KMG-IV): sequencing the most valuable type-strain genomes for metagenomic binning, comparative biology and taxonomic classification.</title>
        <authorList>
            <person name="Goeker M."/>
        </authorList>
    </citation>
    <scope>NUCLEOTIDE SEQUENCE [LARGE SCALE GENOMIC DNA]</scope>
    <source>
        <strain evidence="7 8">DSM 26720</strain>
    </source>
</reference>
<keyword evidence="3" id="KW-0547">Nucleotide-binding</keyword>